<dbReference type="InterPro" id="IPR027417">
    <property type="entry name" value="P-loop_NTPase"/>
</dbReference>
<evidence type="ECO:0000256" key="2">
    <source>
        <dbReference type="SAM" id="Phobius"/>
    </source>
</evidence>
<sequence>MFQGVIEINIVLMMIYFIVKGIFKSLNKPQKTAVLKVLMSKDYVLIKGYPGTGKTATIVAVARVLNLLGLSVLLTSYTHSAVDNILLKLMKHNIEFLRLGKTSKIHPQIQRFSADLLTKNLQTVGDLRQFYSQQRIVATSCLGTNHPVFTQKKFDVCIVDEASQVLLPACLGPLFCADKFVLVGDPKQLPPVMQSREASKMMMWYPADQPGSKSSHCKGMKHQKYKQQKYHQIPTKKIYQQIPTKKTLSLYKQKEDPKPIDVQVITHHMQRYAVWFGGSMLASTPEFYKVCHTKADYDEYGPSICRHNPVFGLQYRRVRLKQEHWYDKLSFKDLENNFIPNHVYYMWCYNRTIEFRQYLSILAIWKTIRPDSITLFTKYNISDRNEHYNVWLTDLLVSIPCFKVQKLPASSKGDVEDCGMTVAFDILKHDGGMYFSEDFFPLKSLRFVRKNKFNVAMTKNMKQISFISSSRRNERLKSFIKLYKNNITQPLVTGLHFCDILENVNKTILQSKLCVHVHNVLPAHIMHADSEFGKSARKILYGNSEQVKVKPLLPGLIPNIFHMVWFGHKPMDFTMYLCLRSILTIVKPEKVYIHGDGLNVWRIFTKVKEGPESSLHTKRNADACFWTPNFIHAA</sequence>
<dbReference type="GO" id="GO:0043139">
    <property type="term" value="F:5'-3' DNA helicase activity"/>
    <property type="evidence" value="ECO:0007669"/>
    <property type="project" value="TreeGrafter"/>
</dbReference>
<keyword evidence="5" id="KW-1185">Reference proteome</keyword>
<organism evidence="4 5">
    <name type="scientific">Mytilus edulis</name>
    <name type="common">Blue mussel</name>
    <dbReference type="NCBI Taxonomy" id="6550"/>
    <lineage>
        <taxon>Eukaryota</taxon>
        <taxon>Metazoa</taxon>
        <taxon>Spiralia</taxon>
        <taxon>Lophotrochozoa</taxon>
        <taxon>Mollusca</taxon>
        <taxon>Bivalvia</taxon>
        <taxon>Autobranchia</taxon>
        <taxon>Pteriomorphia</taxon>
        <taxon>Mytilida</taxon>
        <taxon>Mytiloidea</taxon>
        <taxon>Mytilidae</taxon>
        <taxon>Mytilinae</taxon>
        <taxon>Mytilus</taxon>
    </lineage>
</organism>
<dbReference type="Gene3D" id="3.40.50.300">
    <property type="entry name" value="P-loop containing nucleotide triphosphate hydrolases"/>
    <property type="match status" value="1"/>
</dbReference>
<dbReference type="Pfam" id="PF13086">
    <property type="entry name" value="AAA_11"/>
    <property type="match status" value="2"/>
</dbReference>
<dbReference type="GO" id="GO:0017116">
    <property type="term" value="F:single-stranded DNA helicase activity"/>
    <property type="evidence" value="ECO:0007669"/>
    <property type="project" value="InterPro"/>
</dbReference>
<dbReference type="AlphaFoldDB" id="A0A8S3QMW3"/>
<dbReference type="OrthoDB" id="409543at2759"/>
<dbReference type="SUPFAM" id="SSF53067">
    <property type="entry name" value="Actin-like ATPase domain"/>
    <property type="match status" value="1"/>
</dbReference>
<dbReference type="InterPro" id="IPR026851">
    <property type="entry name" value="Dna2/JHS1_DEXXQ-box"/>
</dbReference>
<accession>A0A8S3QMW3</accession>
<dbReference type="FunFam" id="3.30.420.40:FF:000315">
    <property type="entry name" value="Actin-related protein 3"/>
    <property type="match status" value="1"/>
</dbReference>
<keyword evidence="2" id="KW-0472">Membrane</keyword>
<gene>
    <name evidence="4" type="ORF">MEDL_12970</name>
</gene>
<feature type="domain" description="DNA2/NAM7 helicase helicase" evidence="3">
    <location>
        <begin position="128"/>
        <end position="195"/>
    </location>
</feature>
<dbReference type="GO" id="GO:0005634">
    <property type="term" value="C:nucleus"/>
    <property type="evidence" value="ECO:0007669"/>
    <property type="project" value="TreeGrafter"/>
</dbReference>
<dbReference type="InterPro" id="IPR043129">
    <property type="entry name" value="ATPase_NBD"/>
</dbReference>
<dbReference type="GO" id="GO:0016787">
    <property type="term" value="F:hydrolase activity"/>
    <property type="evidence" value="ECO:0007669"/>
    <property type="project" value="UniProtKB-KW"/>
</dbReference>
<dbReference type="InterPro" id="IPR050534">
    <property type="entry name" value="Coronavir_polyprotein_1ab"/>
</dbReference>
<dbReference type="CDD" id="cd18041">
    <property type="entry name" value="DEXXQc_DNA2"/>
    <property type="match status" value="1"/>
</dbReference>
<dbReference type="PANTHER" id="PTHR43788:SF8">
    <property type="entry name" value="DNA-BINDING PROTEIN SMUBP-2"/>
    <property type="match status" value="1"/>
</dbReference>
<keyword evidence="4" id="KW-0378">Hydrolase</keyword>
<evidence type="ECO:0000313" key="5">
    <source>
        <dbReference type="Proteomes" id="UP000683360"/>
    </source>
</evidence>
<dbReference type="SMR" id="A0A8S3QMW3"/>
<feature type="domain" description="DNA2/NAM7 helicase helicase" evidence="3">
    <location>
        <begin position="26"/>
        <end position="119"/>
    </location>
</feature>
<keyword evidence="2" id="KW-1133">Transmembrane helix</keyword>
<comment type="function">
    <text evidence="1">Actins are highly conserved proteins that are involved in various types of cell motility and are ubiquitously expressed in all eukaryotic cells.</text>
</comment>
<evidence type="ECO:0000259" key="3">
    <source>
        <dbReference type="Pfam" id="PF13086"/>
    </source>
</evidence>
<reference evidence="4" key="1">
    <citation type="submission" date="2021-03" db="EMBL/GenBank/DDBJ databases">
        <authorList>
            <person name="Bekaert M."/>
        </authorList>
    </citation>
    <scope>NUCLEOTIDE SEQUENCE</scope>
</reference>
<dbReference type="PANTHER" id="PTHR43788">
    <property type="entry name" value="DNA2/NAM7 HELICASE FAMILY MEMBER"/>
    <property type="match status" value="1"/>
</dbReference>
<dbReference type="Gene3D" id="3.30.420.40">
    <property type="match status" value="1"/>
</dbReference>
<dbReference type="Proteomes" id="UP000683360">
    <property type="component" value="Unassembled WGS sequence"/>
</dbReference>
<comment type="caution">
    <text evidence="4">The sequence shown here is derived from an EMBL/GenBank/DDBJ whole genome shotgun (WGS) entry which is preliminary data.</text>
</comment>
<feature type="transmembrane region" description="Helical" evidence="2">
    <location>
        <begin position="6"/>
        <end position="23"/>
    </location>
</feature>
<evidence type="ECO:0000313" key="4">
    <source>
        <dbReference type="EMBL" id="CAG2198199.1"/>
    </source>
</evidence>
<dbReference type="InterPro" id="IPR004000">
    <property type="entry name" value="Actin"/>
</dbReference>
<name>A0A8S3QMW3_MYTED</name>
<dbReference type="SUPFAM" id="SSF52540">
    <property type="entry name" value="P-loop containing nucleoside triphosphate hydrolases"/>
    <property type="match status" value="1"/>
</dbReference>
<dbReference type="Pfam" id="PF00022">
    <property type="entry name" value="Actin"/>
    <property type="match status" value="1"/>
</dbReference>
<dbReference type="InterPro" id="IPR041677">
    <property type="entry name" value="DNA2/NAM7_AAA_11"/>
</dbReference>
<keyword evidence="2" id="KW-0812">Transmembrane</keyword>
<proteinExistence type="predicted"/>
<dbReference type="EC" id="3.6.4.12" evidence="4"/>
<evidence type="ECO:0000256" key="1">
    <source>
        <dbReference type="ARBA" id="ARBA00003520"/>
    </source>
</evidence>
<protein>
    <submittedName>
        <fullName evidence="4">DNA2</fullName>
        <ecNumber evidence="4">3.6.4.12</ecNumber>
    </submittedName>
</protein>
<dbReference type="EMBL" id="CAJPWZ010000670">
    <property type="protein sequence ID" value="CAG2198199.1"/>
    <property type="molecule type" value="Genomic_DNA"/>
</dbReference>
<dbReference type="GO" id="GO:0005737">
    <property type="term" value="C:cytoplasm"/>
    <property type="evidence" value="ECO:0007669"/>
    <property type="project" value="TreeGrafter"/>
</dbReference>